<sequence>MKFQVGGRSLNVTSLDKVLYPAAGTTKADVMHYYLSVADVMIPQIARRPVTRKRWPDGVEGESFFRKDLEESAPEWVTVGEIEHAESVNRYPLVDASPTLAWLAQVAALELHTPQWRFTPDGSRANPDRMVLDLDPGPGVSLAQTAEVALWCREILDGMGMDAVPVTSGSKGIHLYAALDGSYDSDTVSEVAKALARGLEEDHPERVTSVMRKRERGGKVFVDFSQNKASKTTVAPYSLRGRQRPMVAAPRTWEEIEDPALAHLGLDEVLARVGDGLDPIAALGAPARDKLATYRSMRDARKTPEPIPGVVPAAREGAPIFVIQEHHARRVHWDVRIERDGVLVSWAVPKGPPDDPAVTRLAVQTEDHPIEYATFEGSIPKGQYGAGEMAIWDTGTVDIEKWREGEEVIAVFHGRGTPRRYALIHTGGKNWLMKLMARQPAPSLAPMLAVAGSPADLTLGEKDGVRYAYEMKWDGYRIIAEVAAGTVTLRSRNGKDFTHLFPHAGELAEVLGGGAADGVLDGELVALDDRGRPDFSLLRAEDTGSAGTELRYMLFDALEIGGRSLMGKAYVERRQALEALTETEHVAIPPRFSGSYEAAEKASRALGLEGVMAKREDSPYLPGERSKAWLKLKTELHQEVVVVGVRTGKRAVSSLLVAVPDDAGELRYAGRVGTGFTAAQLDEIEGKLRRVERAEPAVEVPGPDAADAWWVEPRYVAEVKLAGRTRGGSVRQASWRGWRPDKEPDEVRWLEWAR</sequence>
<dbReference type="GO" id="GO:0004527">
    <property type="term" value="F:exonuclease activity"/>
    <property type="evidence" value="ECO:0007669"/>
    <property type="project" value="UniProtKB-KW"/>
</dbReference>
<dbReference type="InterPro" id="IPR014144">
    <property type="entry name" value="LigD_PE_domain"/>
</dbReference>
<dbReference type="STRING" id="38302.SAMN04488535_0242"/>
<dbReference type="InterPro" id="IPR052171">
    <property type="entry name" value="NHEJ_LigD"/>
</dbReference>
<evidence type="ECO:0000256" key="9">
    <source>
        <dbReference type="ARBA" id="ARBA00022763"/>
    </source>
</evidence>
<dbReference type="Gene3D" id="3.30.1490.70">
    <property type="match status" value="1"/>
</dbReference>
<evidence type="ECO:0000256" key="20">
    <source>
        <dbReference type="ARBA" id="ARBA00034003"/>
    </source>
</evidence>
<keyword evidence="9" id="KW-0227">DNA damage</keyword>
<dbReference type="RefSeq" id="WP_092147683.1">
    <property type="nucleotide sequence ID" value="NZ_LT629700.1"/>
</dbReference>
<dbReference type="InterPro" id="IPR033649">
    <property type="entry name" value="MtLigD_Pol-like"/>
</dbReference>
<keyword evidence="25" id="KW-1185">Reference proteome</keyword>
<dbReference type="EMBL" id="LT629700">
    <property type="protein sequence ID" value="SDL63541.1"/>
    <property type="molecule type" value="Genomic_DNA"/>
</dbReference>
<evidence type="ECO:0000256" key="13">
    <source>
        <dbReference type="ARBA" id="ARBA00022932"/>
    </source>
</evidence>
<dbReference type="Pfam" id="PF04679">
    <property type="entry name" value="DNA_ligase_A_C"/>
    <property type="match status" value="1"/>
</dbReference>
<evidence type="ECO:0000256" key="16">
    <source>
        <dbReference type="ARBA" id="ARBA00023204"/>
    </source>
</evidence>
<dbReference type="SUPFAM" id="SSF56091">
    <property type="entry name" value="DNA ligase/mRNA capping enzyme, catalytic domain"/>
    <property type="match status" value="1"/>
</dbReference>
<dbReference type="NCBIfam" id="NF007210">
    <property type="entry name" value="PRK09632.1"/>
    <property type="match status" value="1"/>
</dbReference>
<evidence type="ECO:0000256" key="17">
    <source>
        <dbReference type="ARBA" id="ARBA00023211"/>
    </source>
</evidence>
<evidence type="ECO:0000256" key="8">
    <source>
        <dbReference type="ARBA" id="ARBA00022741"/>
    </source>
</evidence>
<dbReference type="Pfam" id="PF21686">
    <property type="entry name" value="LigD_Prim-Pol"/>
    <property type="match status" value="1"/>
</dbReference>
<dbReference type="Proteomes" id="UP000199350">
    <property type="component" value="Chromosome I"/>
</dbReference>
<dbReference type="AlphaFoldDB" id="A0A1G9LP77"/>
<evidence type="ECO:0000256" key="10">
    <source>
        <dbReference type="ARBA" id="ARBA00022801"/>
    </source>
</evidence>
<dbReference type="CDD" id="cd07906">
    <property type="entry name" value="Adenylation_DNA_ligase_LigD_LigC"/>
    <property type="match status" value="1"/>
</dbReference>
<dbReference type="GO" id="GO:0006281">
    <property type="term" value="P:DNA repair"/>
    <property type="evidence" value="ECO:0007669"/>
    <property type="project" value="UniProtKB-KW"/>
</dbReference>
<evidence type="ECO:0000256" key="12">
    <source>
        <dbReference type="ARBA" id="ARBA00022840"/>
    </source>
</evidence>
<dbReference type="PANTHER" id="PTHR42705:SF2">
    <property type="entry name" value="BIFUNCTIONAL NON-HOMOLOGOUS END JOINING PROTEIN LIGD"/>
    <property type="match status" value="1"/>
</dbReference>
<evidence type="ECO:0000313" key="24">
    <source>
        <dbReference type="EMBL" id="SDL63541.1"/>
    </source>
</evidence>
<dbReference type="SUPFAM" id="SSF50249">
    <property type="entry name" value="Nucleic acid-binding proteins"/>
    <property type="match status" value="1"/>
</dbReference>
<evidence type="ECO:0000256" key="7">
    <source>
        <dbReference type="ARBA" id="ARBA00022723"/>
    </source>
</evidence>
<name>A0A1G9LP77_9CORY</name>
<dbReference type="Pfam" id="PF01068">
    <property type="entry name" value="DNA_ligase_A_M"/>
    <property type="match status" value="1"/>
</dbReference>
<keyword evidence="4" id="KW-0808">Transferase</keyword>
<evidence type="ECO:0000256" key="18">
    <source>
        <dbReference type="ARBA" id="ARBA00023268"/>
    </source>
</evidence>
<comment type="cofactor">
    <cofactor evidence="1">
        <name>Mn(2+)</name>
        <dbReference type="ChEBI" id="CHEBI:29035"/>
    </cofactor>
</comment>
<dbReference type="CDD" id="cd07971">
    <property type="entry name" value="OBF_DNA_ligase_LigD"/>
    <property type="match status" value="1"/>
</dbReference>
<dbReference type="GO" id="GO:0003910">
    <property type="term" value="F:DNA ligase (ATP) activity"/>
    <property type="evidence" value="ECO:0007669"/>
    <property type="project" value="UniProtKB-EC"/>
</dbReference>
<evidence type="ECO:0000256" key="19">
    <source>
        <dbReference type="ARBA" id="ARBA00029943"/>
    </source>
</evidence>
<dbReference type="OrthoDB" id="9802472at2"/>
<dbReference type="InterPro" id="IPR014145">
    <property type="entry name" value="LigD_pol_dom"/>
</dbReference>
<keyword evidence="6" id="KW-0540">Nuclease</keyword>
<accession>A0A1G9LP77</accession>
<dbReference type="Pfam" id="PF13298">
    <property type="entry name" value="LigD_N"/>
    <property type="match status" value="1"/>
</dbReference>
<keyword evidence="8" id="KW-0547">Nucleotide-binding</keyword>
<evidence type="ECO:0000256" key="4">
    <source>
        <dbReference type="ARBA" id="ARBA00022679"/>
    </source>
</evidence>
<keyword evidence="17" id="KW-0464">Manganese</keyword>
<dbReference type="InterPro" id="IPR012340">
    <property type="entry name" value="NA-bd_OB-fold"/>
</dbReference>
<evidence type="ECO:0000256" key="15">
    <source>
        <dbReference type="ARBA" id="ARBA00023172"/>
    </source>
</evidence>
<keyword evidence="16" id="KW-0234">DNA repair</keyword>
<dbReference type="InterPro" id="IPR014146">
    <property type="entry name" value="LigD_ligase_dom"/>
</dbReference>
<comment type="similarity">
    <text evidence="22">In the N-terminal section; belongs to the LigD polymerase family.</text>
</comment>
<proteinExistence type="inferred from homology"/>
<dbReference type="Gene3D" id="2.40.50.140">
    <property type="entry name" value="Nucleic acid-binding proteins"/>
    <property type="match status" value="1"/>
</dbReference>
<reference evidence="25" key="1">
    <citation type="submission" date="2016-10" db="EMBL/GenBank/DDBJ databases">
        <authorList>
            <person name="Varghese N."/>
            <person name="Submissions S."/>
        </authorList>
    </citation>
    <scope>NUCLEOTIDE SEQUENCE [LARGE SCALE GENOMIC DNA]</scope>
    <source>
        <strain evidence="25">DSM 20632</strain>
    </source>
</reference>
<keyword evidence="7" id="KW-0479">Metal-binding</keyword>
<dbReference type="InterPro" id="IPR012310">
    <property type="entry name" value="DNA_ligase_ATP-dep_cent"/>
</dbReference>
<evidence type="ECO:0000256" key="14">
    <source>
        <dbReference type="ARBA" id="ARBA00023125"/>
    </source>
</evidence>
<evidence type="ECO:0000256" key="21">
    <source>
        <dbReference type="ARBA" id="ARBA00049981"/>
    </source>
</evidence>
<keyword evidence="18" id="KW-0511">Multifunctional enzyme</keyword>
<dbReference type="Gene3D" id="3.90.920.10">
    <property type="entry name" value="DNA primase, PRIM domain"/>
    <property type="match status" value="1"/>
</dbReference>
<evidence type="ECO:0000256" key="2">
    <source>
        <dbReference type="ARBA" id="ARBA00012727"/>
    </source>
</evidence>
<dbReference type="PROSITE" id="PS50160">
    <property type="entry name" value="DNA_LIGASE_A3"/>
    <property type="match status" value="1"/>
</dbReference>
<dbReference type="Gene3D" id="3.30.470.30">
    <property type="entry name" value="DNA ligase/mRNA capping enzyme"/>
    <property type="match status" value="1"/>
</dbReference>
<dbReference type="GO" id="GO:0003887">
    <property type="term" value="F:DNA-directed DNA polymerase activity"/>
    <property type="evidence" value="ECO:0007669"/>
    <property type="project" value="UniProtKB-KW"/>
</dbReference>
<gene>
    <name evidence="24" type="ORF">SAMN04488535_0242</name>
</gene>
<dbReference type="InterPro" id="IPR012309">
    <property type="entry name" value="DNA_ligase_ATP-dep_C"/>
</dbReference>
<keyword evidence="15" id="KW-0233">DNA recombination</keyword>
<dbReference type="PANTHER" id="PTHR42705">
    <property type="entry name" value="BIFUNCTIONAL NON-HOMOLOGOUS END JOINING PROTEIN LIGD"/>
    <property type="match status" value="1"/>
</dbReference>
<feature type="domain" description="ATP-dependent DNA ligase family profile" evidence="23">
    <location>
        <begin position="543"/>
        <end position="675"/>
    </location>
</feature>
<protein>
    <recommendedName>
        <fullName evidence="2">DNA ligase (ATP)</fullName>
        <ecNumber evidence="2">6.5.1.1</ecNumber>
    </recommendedName>
    <alternativeName>
        <fullName evidence="19">NHEJ DNA polymerase</fullName>
    </alternativeName>
</protein>
<dbReference type="GO" id="GO:0005524">
    <property type="term" value="F:ATP binding"/>
    <property type="evidence" value="ECO:0007669"/>
    <property type="project" value="UniProtKB-KW"/>
</dbReference>
<dbReference type="GO" id="GO:0006310">
    <property type="term" value="P:DNA recombination"/>
    <property type="evidence" value="ECO:0007669"/>
    <property type="project" value="UniProtKB-KW"/>
</dbReference>
<comment type="similarity">
    <text evidence="21">In the C-terminal section; belongs to the ATP-dependent DNA ligase family.</text>
</comment>
<dbReference type="CDD" id="cd04863">
    <property type="entry name" value="MtLigD_Pol_like"/>
    <property type="match status" value="1"/>
</dbReference>
<keyword evidence="12" id="KW-0067">ATP-binding</keyword>
<dbReference type="NCBIfam" id="TIGR02777">
    <property type="entry name" value="LigD_PE_dom"/>
    <property type="match status" value="1"/>
</dbReference>
<keyword evidence="5" id="KW-0548">Nucleotidyltransferase</keyword>
<dbReference type="NCBIfam" id="TIGR02779">
    <property type="entry name" value="NHEJ_ligase_lig"/>
    <property type="match status" value="1"/>
</dbReference>
<dbReference type="NCBIfam" id="TIGR02778">
    <property type="entry name" value="ligD_pol"/>
    <property type="match status" value="1"/>
</dbReference>
<comment type="catalytic activity">
    <reaction evidence="20">
        <text>ATP + (deoxyribonucleotide)n-3'-hydroxyl + 5'-phospho-(deoxyribonucleotide)m = (deoxyribonucleotide)n+m + AMP + diphosphate.</text>
        <dbReference type="EC" id="6.5.1.1"/>
    </reaction>
</comment>
<keyword evidence="3 24" id="KW-0436">Ligase</keyword>
<keyword evidence="14" id="KW-0238">DNA-binding</keyword>
<keyword evidence="11" id="KW-0269">Exonuclease</keyword>
<evidence type="ECO:0000256" key="11">
    <source>
        <dbReference type="ARBA" id="ARBA00022839"/>
    </source>
</evidence>
<evidence type="ECO:0000256" key="5">
    <source>
        <dbReference type="ARBA" id="ARBA00022695"/>
    </source>
</evidence>
<dbReference type="GO" id="GO:0046872">
    <property type="term" value="F:metal ion binding"/>
    <property type="evidence" value="ECO:0007669"/>
    <property type="project" value="UniProtKB-KW"/>
</dbReference>
<keyword evidence="13" id="KW-0239">DNA-directed DNA polymerase</keyword>
<dbReference type="GO" id="GO:0003677">
    <property type="term" value="F:DNA binding"/>
    <property type="evidence" value="ECO:0007669"/>
    <property type="project" value="UniProtKB-KW"/>
</dbReference>
<organism evidence="24 25">
    <name type="scientific">Corynebacterium mycetoides</name>
    <dbReference type="NCBI Taxonomy" id="38302"/>
    <lineage>
        <taxon>Bacteria</taxon>
        <taxon>Bacillati</taxon>
        <taxon>Actinomycetota</taxon>
        <taxon>Actinomycetes</taxon>
        <taxon>Mycobacteriales</taxon>
        <taxon>Corynebacteriaceae</taxon>
        <taxon>Corynebacterium</taxon>
    </lineage>
</organism>
<keyword evidence="10" id="KW-0378">Hydrolase</keyword>
<evidence type="ECO:0000256" key="22">
    <source>
        <dbReference type="ARBA" id="ARBA00049990"/>
    </source>
</evidence>
<dbReference type="EC" id="6.5.1.1" evidence="2"/>
<evidence type="ECO:0000259" key="23">
    <source>
        <dbReference type="PROSITE" id="PS50160"/>
    </source>
</evidence>
<evidence type="ECO:0000256" key="1">
    <source>
        <dbReference type="ARBA" id="ARBA00001936"/>
    </source>
</evidence>
<evidence type="ECO:0000256" key="3">
    <source>
        <dbReference type="ARBA" id="ARBA00022598"/>
    </source>
</evidence>
<evidence type="ECO:0000313" key="25">
    <source>
        <dbReference type="Proteomes" id="UP000199350"/>
    </source>
</evidence>
<evidence type="ECO:0000256" key="6">
    <source>
        <dbReference type="ARBA" id="ARBA00022722"/>
    </source>
</evidence>